<evidence type="ECO:0000256" key="5">
    <source>
        <dbReference type="ARBA" id="ARBA00022658"/>
    </source>
</evidence>
<name>A0A7N5KFG4_AILME</name>
<dbReference type="PANTHER" id="PTHR23113:SF167">
    <property type="entry name" value="RAS-SPECIFIC GUANINE NUCLEOTIDE-RELEASING FACTOR RALGPS1"/>
    <property type="match status" value="1"/>
</dbReference>
<evidence type="ECO:0000313" key="11">
    <source>
        <dbReference type="Proteomes" id="UP000008912"/>
    </source>
</evidence>
<organism evidence="10 11">
    <name type="scientific">Ailuropoda melanoleuca</name>
    <name type="common">Giant panda</name>
    <dbReference type="NCBI Taxonomy" id="9646"/>
    <lineage>
        <taxon>Eukaryota</taxon>
        <taxon>Metazoa</taxon>
        <taxon>Chordata</taxon>
        <taxon>Craniata</taxon>
        <taxon>Vertebrata</taxon>
        <taxon>Euteleostomi</taxon>
        <taxon>Mammalia</taxon>
        <taxon>Eutheria</taxon>
        <taxon>Laurasiatheria</taxon>
        <taxon>Carnivora</taxon>
        <taxon>Caniformia</taxon>
        <taxon>Ursidae</taxon>
        <taxon>Ailuropoda</taxon>
    </lineage>
</organism>
<dbReference type="InterPro" id="IPR023578">
    <property type="entry name" value="Ras_GEF_dom_sf"/>
</dbReference>
<feature type="region of interest" description="Disordered" evidence="8">
    <location>
        <begin position="289"/>
        <end position="342"/>
    </location>
</feature>
<keyword evidence="6" id="KW-0472">Membrane</keyword>
<reference evidence="10 11" key="1">
    <citation type="journal article" date="2010" name="Nature">
        <title>The sequence and de novo assembly of the giant panda genome.</title>
        <authorList>
            <person name="Li R."/>
            <person name="Fan W."/>
            <person name="Tian G."/>
            <person name="Zhu H."/>
            <person name="He L."/>
            <person name="Cai J."/>
            <person name="Huang Q."/>
            <person name="Cai Q."/>
            <person name="Li B."/>
            <person name="Bai Y."/>
            <person name="Zhang Z."/>
            <person name="Zhang Y."/>
            <person name="Wang W."/>
            <person name="Li J."/>
            <person name="Wei F."/>
            <person name="Li H."/>
            <person name="Jian M."/>
            <person name="Li J."/>
            <person name="Zhang Z."/>
            <person name="Nielsen R."/>
            <person name="Li D."/>
            <person name="Gu W."/>
            <person name="Yang Z."/>
            <person name="Xuan Z."/>
            <person name="Ryder O.A."/>
            <person name="Leung F.C."/>
            <person name="Zhou Y."/>
            <person name="Cao J."/>
            <person name="Sun X."/>
            <person name="Fu Y."/>
            <person name="Fang X."/>
            <person name="Guo X."/>
            <person name="Wang B."/>
            <person name="Hou R."/>
            <person name="Shen F."/>
            <person name="Mu B."/>
            <person name="Ni P."/>
            <person name="Lin R."/>
            <person name="Qian W."/>
            <person name="Wang G."/>
            <person name="Yu C."/>
            <person name="Nie W."/>
            <person name="Wang J."/>
            <person name="Wu Z."/>
            <person name="Liang H."/>
            <person name="Min J."/>
            <person name="Wu Q."/>
            <person name="Cheng S."/>
            <person name="Ruan J."/>
            <person name="Wang M."/>
            <person name="Shi Z."/>
            <person name="Wen M."/>
            <person name="Liu B."/>
            <person name="Ren X."/>
            <person name="Zheng H."/>
            <person name="Dong D."/>
            <person name="Cook K."/>
            <person name="Shan G."/>
            <person name="Zhang H."/>
            <person name="Kosiol C."/>
            <person name="Xie X."/>
            <person name="Lu Z."/>
            <person name="Zheng H."/>
            <person name="Li Y."/>
            <person name="Steiner C.C."/>
            <person name="Lam T.T."/>
            <person name="Lin S."/>
            <person name="Zhang Q."/>
            <person name="Li G."/>
            <person name="Tian J."/>
            <person name="Gong T."/>
            <person name="Liu H."/>
            <person name="Zhang D."/>
            <person name="Fang L."/>
            <person name="Ye C."/>
            <person name="Zhang J."/>
            <person name="Hu W."/>
            <person name="Xu A."/>
            <person name="Ren Y."/>
            <person name="Zhang G."/>
            <person name="Bruford M.W."/>
            <person name="Li Q."/>
            <person name="Ma L."/>
            <person name="Guo Y."/>
            <person name="An N."/>
            <person name="Hu Y."/>
            <person name="Zheng Y."/>
            <person name="Shi Y."/>
            <person name="Li Z."/>
            <person name="Liu Q."/>
            <person name="Chen Y."/>
            <person name="Zhao J."/>
            <person name="Qu N."/>
            <person name="Zhao S."/>
            <person name="Tian F."/>
            <person name="Wang X."/>
            <person name="Wang H."/>
            <person name="Xu L."/>
            <person name="Liu X."/>
            <person name="Vinar T."/>
            <person name="Wang Y."/>
            <person name="Lam T.W."/>
            <person name="Yiu S.M."/>
            <person name="Liu S."/>
            <person name="Zhang H."/>
            <person name="Li D."/>
            <person name="Huang Y."/>
            <person name="Wang X."/>
            <person name="Yang G."/>
            <person name="Jiang Z."/>
            <person name="Wang J."/>
            <person name="Qin N."/>
            <person name="Li L."/>
            <person name="Li J."/>
            <person name="Bolund L."/>
            <person name="Kristiansen K."/>
            <person name="Wong G.K."/>
            <person name="Olson M."/>
            <person name="Zhang X."/>
            <person name="Li S."/>
            <person name="Yang H."/>
            <person name="Wang J."/>
            <person name="Wang J."/>
        </authorList>
    </citation>
    <scope>NUCLEOTIDE SEQUENCE [LARGE SCALE GENOMIC DNA]</scope>
</reference>
<proteinExistence type="predicted"/>
<dbReference type="GO" id="GO:0007265">
    <property type="term" value="P:Ras protein signal transduction"/>
    <property type="evidence" value="ECO:0007669"/>
    <property type="project" value="TreeGrafter"/>
</dbReference>
<evidence type="ECO:0000256" key="1">
    <source>
        <dbReference type="ARBA" id="ARBA00004236"/>
    </source>
</evidence>
<feature type="domain" description="Ras-GEF" evidence="9">
    <location>
        <begin position="50"/>
        <end position="289"/>
    </location>
</feature>
<evidence type="ECO:0000256" key="2">
    <source>
        <dbReference type="ARBA" id="ARBA00004496"/>
    </source>
</evidence>
<comment type="subcellular location">
    <subcellularLocation>
        <location evidence="1">Cell membrane</location>
    </subcellularLocation>
    <subcellularLocation>
        <location evidence="2">Cytoplasm</location>
    </subcellularLocation>
</comment>
<evidence type="ECO:0000256" key="8">
    <source>
        <dbReference type="SAM" id="MobiDB-lite"/>
    </source>
</evidence>
<dbReference type="PANTHER" id="PTHR23113">
    <property type="entry name" value="GUANINE NUCLEOTIDE EXCHANGE FACTOR"/>
    <property type="match status" value="1"/>
</dbReference>
<dbReference type="Pfam" id="PF00617">
    <property type="entry name" value="RasGEF"/>
    <property type="match status" value="1"/>
</dbReference>
<keyword evidence="11" id="KW-1185">Reference proteome</keyword>
<keyword evidence="5 7" id="KW-0344">Guanine-nucleotide releasing factor</keyword>
<accession>A0A7N5KFG4</accession>
<evidence type="ECO:0000256" key="6">
    <source>
        <dbReference type="ARBA" id="ARBA00023136"/>
    </source>
</evidence>
<gene>
    <name evidence="10" type="primary">RALGPS1</name>
</gene>
<dbReference type="FunFam" id="1.10.840.10:FF:000010">
    <property type="entry name" value="ras-specific guanine nucleotide-releasing factor RalGPS1 isoform X1"/>
    <property type="match status" value="1"/>
</dbReference>
<dbReference type="InterPro" id="IPR036964">
    <property type="entry name" value="RASGEF_cat_dom_sf"/>
</dbReference>
<dbReference type="GO" id="GO:0005085">
    <property type="term" value="F:guanyl-nucleotide exchange factor activity"/>
    <property type="evidence" value="ECO:0007669"/>
    <property type="project" value="UniProtKB-KW"/>
</dbReference>
<dbReference type="Proteomes" id="UP000008912">
    <property type="component" value="Unassembled WGS sequence"/>
</dbReference>
<dbReference type="SUPFAM" id="SSF48366">
    <property type="entry name" value="Ras GEF"/>
    <property type="match status" value="1"/>
</dbReference>
<reference evidence="10" key="3">
    <citation type="submission" date="2025-09" db="UniProtKB">
        <authorList>
            <consortium name="Ensembl"/>
        </authorList>
    </citation>
    <scope>IDENTIFICATION</scope>
</reference>
<dbReference type="InterPro" id="IPR001895">
    <property type="entry name" value="RASGEF_cat_dom"/>
</dbReference>
<keyword evidence="4" id="KW-0963">Cytoplasm</keyword>
<sequence length="536" mass="58772">MYKRNGLMASVLVTSATPQGSSSSDSLEGQSCDYASKSYDAVVFDVLKVSPEEFASQITLMDIPVFKAIQPEELASCGWSKKEKHSLAPNVVAFTRRFNQVSFWVVREILTAQTLKIRAEILSHFVKIAKKLLELNNLHSLMSVVSALQSAPIFRLTKTWALLNRKDKTTFEKLDYLMSKEDNYKRTREYIRSLKMVPSIPYLGIYLLDLIYIDSAYPASGSIMENEQRSNQMNNILRIIADLQVSCSYDHLTTLPHVQKYLKSVRYIEELQKFVEDDNYKLSLRIEPGSSSPRLVSSKEDLAGPSAGSSSARFSRRPTCPDASVAGSLPTPPVPRHRKSHSLGNNMMCQLSVVESKSATFPSEKARHLLDDSVLESRSPRRGLALTSSSAVTNGLSLGKRLRPAHDSGRATVRCVLRVCLCHCAAPGGPPPPAEAAPYRRGQSHRGLCFLVSRASPSAPSVAGRWKEPPDACLRPAVIGWQLPKPGCCPHGASVLGGHEPQGTEPSRESCLGTAAGRATGFFLCTCLHTGKPELG</sequence>
<dbReference type="PROSITE" id="PS50009">
    <property type="entry name" value="RASGEF_CAT"/>
    <property type="match status" value="1"/>
</dbReference>
<dbReference type="GO" id="GO:0005886">
    <property type="term" value="C:plasma membrane"/>
    <property type="evidence" value="ECO:0007669"/>
    <property type="project" value="UniProtKB-SubCell"/>
</dbReference>
<keyword evidence="3" id="KW-1003">Cell membrane</keyword>
<reference evidence="10" key="2">
    <citation type="submission" date="2025-08" db="UniProtKB">
        <authorList>
            <consortium name="Ensembl"/>
        </authorList>
    </citation>
    <scope>IDENTIFICATION</scope>
</reference>
<evidence type="ECO:0000259" key="9">
    <source>
        <dbReference type="PROSITE" id="PS50009"/>
    </source>
</evidence>
<dbReference type="Ensembl" id="ENSAMET00000031171.1">
    <property type="protein sequence ID" value="ENSAMEP00000039371.1"/>
    <property type="gene ID" value="ENSAMEG00000016657.2"/>
</dbReference>
<dbReference type="AlphaFoldDB" id="A0A7N5KFG4"/>
<dbReference type="SMART" id="SM00147">
    <property type="entry name" value="RasGEF"/>
    <property type="match status" value="1"/>
</dbReference>
<evidence type="ECO:0000256" key="7">
    <source>
        <dbReference type="PROSITE-ProRule" id="PRU00168"/>
    </source>
</evidence>
<dbReference type="CDD" id="cd00155">
    <property type="entry name" value="RasGEF"/>
    <property type="match status" value="1"/>
</dbReference>
<dbReference type="GO" id="GO:0005737">
    <property type="term" value="C:cytoplasm"/>
    <property type="evidence" value="ECO:0007669"/>
    <property type="project" value="UniProtKB-SubCell"/>
</dbReference>
<dbReference type="GeneTree" id="ENSGT00940000154079"/>
<evidence type="ECO:0000256" key="4">
    <source>
        <dbReference type="ARBA" id="ARBA00022490"/>
    </source>
</evidence>
<evidence type="ECO:0000256" key="3">
    <source>
        <dbReference type="ARBA" id="ARBA00022475"/>
    </source>
</evidence>
<protein>
    <submittedName>
        <fullName evidence="10">Ral GEF with PH domain and SH3 binding motif 1</fullName>
    </submittedName>
</protein>
<dbReference type="Gene3D" id="1.10.840.10">
    <property type="entry name" value="Ras guanine-nucleotide exchange factors catalytic domain"/>
    <property type="match status" value="1"/>
</dbReference>
<evidence type="ECO:0000313" key="10">
    <source>
        <dbReference type="Ensembl" id="ENSAMEP00000039371.1"/>
    </source>
</evidence>
<feature type="compositionally biased region" description="Low complexity" evidence="8">
    <location>
        <begin position="303"/>
        <end position="313"/>
    </location>
</feature>
<dbReference type="InterPro" id="IPR008937">
    <property type="entry name" value="Ras-like_GEF"/>
</dbReference>